<feature type="compositionally biased region" description="Acidic residues" evidence="5">
    <location>
        <begin position="270"/>
        <end position="279"/>
    </location>
</feature>
<dbReference type="Pfam" id="PF15539">
    <property type="entry name" value="CAF1-p150_C2"/>
    <property type="match status" value="1"/>
</dbReference>
<feature type="region of interest" description="Disordered" evidence="5">
    <location>
        <begin position="56"/>
        <end position="75"/>
    </location>
</feature>
<feature type="compositionally biased region" description="Low complexity" evidence="5">
    <location>
        <begin position="972"/>
        <end position="1006"/>
    </location>
</feature>
<keyword evidence="8" id="KW-1185">Reference proteome</keyword>
<evidence type="ECO:0000256" key="5">
    <source>
        <dbReference type="SAM" id="MobiDB-lite"/>
    </source>
</evidence>
<proteinExistence type="predicted"/>
<dbReference type="GeneID" id="117574628"/>
<feature type="compositionally biased region" description="Basic and acidic residues" evidence="5">
    <location>
        <begin position="317"/>
        <end position="326"/>
    </location>
</feature>
<evidence type="ECO:0000259" key="7">
    <source>
        <dbReference type="Pfam" id="PF15539"/>
    </source>
</evidence>
<feature type="region of interest" description="Disordered" evidence="5">
    <location>
        <begin position="1038"/>
        <end position="1067"/>
    </location>
</feature>
<comment type="subcellular location">
    <subcellularLocation>
        <location evidence="1">Nucleus</location>
    </subcellularLocation>
</comment>
<dbReference type="PANTHER" id="PTHR15272:SF0">
    <property type="entry name" value="CHROMATIN ASSEMBLY FACTOR 1 SUBUNIT A"/>
    <property type="match status" value="1"/>
</dbReference>
<sequence length="1067" mass="120233">MPAGIVIKTPNSGRAKNPNGSNNNNNNKDKDHSGSSGKKFVQTRLPFKLITPVAAAASSGATAATSSSTTAASSVDLIEDAVVVEREPRKRKLSYGVAKDASTAAAGEEDEDEAEALSNSKENQLTTTTTISKKAKTQDSAEDGDCIELIDDDDDADEEEEVPEVKVKAKAKAEVKQQPKVKAKAKQETAPTTPPVQIKLPLHNKRAKRRKSLKKTETATATQEETQAQVAPPVLEVERSDSSDDIEAIAEQLNPQKRAKVLVESKMDVDTDETLAESDSEPKAAKEADKEPKEPAEVVVVTELSSTDVEPEPEPDTEPKTSDDKNVAVPAEKSSTSTSSQPLTAKQLKLQEQRRKAREEKERKLQEERNQKQQEKEQREQQRKAEREQKEEQRRKEREDKEQVRRQEREEKERKRQAEVDKKDEEKRKRNEAKEEVQRKKDEERRRKELEKEEAELKKKRAAASFTKFFVPKQPPRQSTGSIGGGHPMDHDQNSCDSNGHANGQSQTLAFRPFQIKDDMILAPVIRASIAKDSRRQLDRLFRDEDEYDEDEDEDMEDLDESIGRVKRPTRAQLYVAELTQGRHKPLCSKRDVRLQRRSKDDEDEDDVQIVDELANAGTPIVQERAKQVPWVRAKYLHFADNRRPPFYGTWRKRSQVINARRPLGQDKAYFDYEVDSDCEWEEEEPGESLSASEDEKERESEEESEEEYNEWFVPHGHLSDEELQNDDELEDGNTREAQKAKLQVLQQEFAQEMKKQTKKIKPRLLGPVWLDENGNKSELFPAVFAQTIDMYGCWQLEPLTLEPPPEVAGEEEPLEAAKVPKQVLQMDDRLLQQLVRLIHGNSNSKVFLIAEYLEYLKTQITQESMTLPPKTLLREKFDELAAWKSVVVDPNGESAKKSKKPRKRLSWVVSEEILQKYELSDLPIMNQWSYKLTPKVGKADTSLQEPAAAAAGDEQQTDLSKQQTKRGESLPSTPTIAKPTATTSPSTATTATATGATPTTAASGSNKKRATLLMSVGRDQQFHTPTKNALISQYLRKQNGSESKTAKPSKPAPSVETNDDVVLLSD</sequence>
<dbReference type="AlphaFoldDB" id="A0A6P8XN25"/>
<evidence type="ECO:0000313" key="8">
    <source>
        <dbReference type="Proteomes" id="UP000515160"/>
    </source>
</evidence>
<feature type="compositionally biased region" description="Low complexity" evidence="5">
    <location>
        <begin position="56"/>
        <end position="74"/>
    </location>
</feature>
<evidence type="ECO:0000256" key="4">
    <source>
        <dbReference type="ARBA" id="ARBA00023242"/>
    </source>
</evidence>
<dbReference type="Proteomes" id="UP000515160">
    <property type="component" value="Chromosome X"/>
</dbReference>
<dbReference type="Pfam" id="PF12253">
    <property type="entry name" value="CAF1A_dimeriz"/>
    <property type="match status" value="1"/>
</dbReference>
<gene>
    <name evidence="9" type="primary">LOC117574628</name>
</gene>
<name>A0A6P8XN25_DROAB</name>
<keyword evidence="2" id="KW-0227">DNA damage</keyword>
<feature type="compositionally biased region" description="Basic and acidic residues" evidence="5">
    <location>
        <begin position="163"/>
        <end position="177"/>
    </location>
</feature>
<dbReference type="PANTHER" id="PTHR15272">
    <property type="entry name" value="CHROMATIN ASSEMBLY FACTOR 1 SUBUNIT A CAF-1 SUBUNIT A"/>
    <property type="match status" value="1"/>
</dbReference>
<evidence type="ECO:0000313" key="9">
    <source>
        <dbReference type="RefSeq" id="XP_034114413.1"/>
    </source>
</evidence>
<keyword evidence="3" id="KW-0234">DNA repair</keyword>
<dbReference type="RefSeq" id="XP_034114413.1">
    <property type="nucleotide sequence ID" value="XM_034258522.1"/>
</dbReference>
<dbReference type="GO" id="GO:0006281">
    <property type="term" value="P:DNA repair"/>
    <property type="evidence" value="ECO:0007669"/>
    <property type="project" value="UniProtKB-KW"/>
</dbReference>
<dbReference type="GO" id="GO:0006334">
    <property type="term" value="P:nucleosome assembly"/>
    <property type="evidence" value="ECO:0007669"/>
    <property type="project" value="TreeGrafter"/>
</dbReference>
<evidence type="ECO:0000259" key="6">
    <source>
        <dbReference type="Pfam" id="PF12253"/>
    </source>
</evidence>
<dbReference type="GO" id="GO:0033186">
    <property type="term" value="C:CAF-1 complex"/>
    <property type="evidence" value="ECO:0007669"/>
    <property type="project" value="TreeGrafter"/>
</dbReference>
<feature type="compositionally biased region" description="Basic and acidic residues" evidence="5">
    <location>
        <begin position="349"/>
        <end position="457"/>
    </location>
</feature>
<feature type="compositionally biased region" description="Polar residues" evidence="5">
    <location>
        <begin position="333"/>
        <end position="344"/>
    </location>
</feature>
<feature type="compositionally biased region" description="Basic and acidic residues" evidence="5">
    <location>
        <begin position="280"/>
        <end position="296"/>
    </location>
</feature>
<dbReference type="InterPro" id="IPR022043">
    <property type="entry name" value="CAF1A_DD"/>
</dbReference>
<evidence type="ECO:0000256" key="1">
    <source>
        <dbReference type="ARBA" id="ARBA00004123"/>
    </source>
</evidence>
<feature type="compositionally biased region" description="Low complexity" evidence="5">
    <location>
        <begin position="218"/>
        <end position="229"/>
    </location>
</feature>
<evidence type="ECO:0000256" key="3">
    <source>
        <dbReference type="ARBA" id="ARBA00023204"/>
    </source>
</evidence>
<dbReference type="InterPro" id="IPR029105">
    <property type="entry name" value="CAF1-p150_C2"/>
</dbReference>
<feature type="region of interest" description="Disordered" evidence="5">
    <location>
        <begin position="943"/>
        <end position="1008"/>
    </location>
</feature>
<accession>A0A6P8XN25</accession>
<feature type="region of interest" description="Disordered" evidence="5">
    <location>
        <begin position="1"/>
        <end position="41"/>
    </location>
</feature>
<reference evidence="9" key="1">
    <citation type="submission" date="2025-08" db="UniProtKB">
        <authorList>
            <consortium name="RefSeq"/>
        </authorList>
    </citation>
    <scope>IDENTIFICATION</scope>
    <source>
        <strain evidence="9">15112-1751.03</strain>
        <tissue evidence="9">Whole Adult</tissue>
    </source>
</reference>
<dbReference type="OrthoDB" id="79480at2759"/>
<organism evidence="8 9">
    <name type="scientific">Drosophila albomicans</name>
    <name type="common">Fruit fly</name>
    <dbReference type="NCBI Taxonomy" id="7291"/>
    <lineage>
        <taxon>Eukaryota</taxon>
        <taxon>Metazoa</taxon>
        <taxon>Ecdysozoa</taxon>
        <taxon>Arthropoda</taxon>
        <taxon>Hexapoda</taxon>
        <taxon>Insecta</taxon>
        <taxon>Pterygota</taxon>
        <taxon>Neoptera</taxon>
        <taxon>Endopterygota</taxon>
        <taxon>Diptera</taxon>
        <taxon>Brachycera</taxon>
        <taxon>Muscomorpha</taxon>
        <taxon>Ephydroidea</taxon>
        <taxon>Drosophilidae</taxon>
        <taxon>Drosophila</taxon>
    </lineage>
</organism>
<dbReference type="CTD" id="31801"/>
<feature type="compositionally biased region" description="Polar residues" evidence="5">
    <location>
        <begin position="495"/>
        <end position="509"/>
    </location>
</feature>
<feature type="compositionally biased region" description="Acidic residues" evidence="5">
    <location>
        <begin position="701"/>
        <end position="710"/>
    </location>
</feature>
<protein>
    <submittedName>
        <fullName evidence="9">Chromatin assembly factor 1 subunit A</fullName>
    </submittedName>
</protein>
<feature type="domain" description="Chromatin assembly factor 1 subunit A dimerization" evidence="6">
    <location>
        <begin position="635"/>
        <end position="706"/>
    </location>
</feature>
<feature type="domain" description="Chromatin assembly factor 1 subunit p150 C-terminal" evidence="7">
    <location>
        <begin position="814"/>
        <end position="963"/>
    </location>
</feature>
<feature type="compositionally biased region" description="Acidic residues" evidence="5">
    <location>
        <begin position="140"/>
        <end position="162"/>
    </location>
</feature>
<keyword evidence="4" id="KW-0539">Nucleus</keyword>
<feature type="compositionally biased region" description="Low complexity" evidence="5">
    <location>
        <begin position="17"/>
        <end position="26"/>
    </location>
</feature>
<evidence type="ECO:0000256" key="2">
    <source>
        <dbReference type="ARBA" id="ARBA00022763"/>
    </source>
</evidence>
<feature type="compositionally biased region" description="Acidic residues" evidence="5">
    <location>
        <begin position="681"/>
        <end position="693"/>
    </location>
</feature>
<feature type="compositionally biased region" description="Basic residues" evidence="5">
    <location>
        <begin position="202"/>
        <end position="213"/>
    </location>
</feature>
<feature type="region of interest" description="Disordered" evidence="5">
    <location>
        <begin position="87"/>
        <end position="510"/>
    </location>
</feature>
<dbReference type="GO" id="GO:0005634">
    <property type="term" value="C:nucleus"/>
    <property type="evidence" value="ECO:0007669"/>
    <property type="project" value="UniProtKB-SubCell"/>
</dbReference>
<feature type="region of interest" description="Disordered" evidence="5">
    <location>
        <begin position="681"/>
        <end position="710"/>
    </location>
</feature>
<feature type="compositionally biased region" description="Low complexity" evidence="5">
    <location>
        <begin position="297"/>
        <end position="308"/>
    </location>
</feature>